<dbReference type="Proteomes" id="UP000217507">
    <property type="component" value="Chromosome"/>
</dbReference>
<organism evidence="1 2">
    <name type="scientific">Trichormus variabilis NIES-23</name>
    <dbReference type="NCBI Taxonomy" id="1973479"/>
    <lineage>
        <taxon>Bacteria</taxon>
        <taxon>Bacillati</taxon>
        <taxon>Cyanobacteriota</taxon>
        <taxon>Cyanophyceae</taxon>
        <taxon>Nostocales</taxon>
        <taxon>Nostocaceae</taxon>
        <taxon>Trichormus</taxon>
    </lineage>
</organism>
<dbReference type="AlphaFoldDB" id="A0A1Z4KQ82"/>
<proteinExistence type="predicted"/>
<gene>
    <name evidence="1" type="ORF">NIES23_39480</name>
</gene>
<name>A0A1Z4KQ82_ANAVA</name>
<evidence type="ECO:0000313" key="1">
    <source>
        <dbReference type="EMBL" id="BAY71134.1"/>
    </source>
</evidence>
<dbReference type="EMBL" id="AP018216">
    <property type="protein sequence ID" value="BAY71134.1"/>
    <property type="molecule type" value="Genomic_DNA"/>
</dbReference>
<sequence length="37" mass="4292">MILSDFSENTPDGRRAIYLARDDFIYLNIQDGNSKNK</sequence>
<reference evidence="1 2" key="1">
    <citation type="submission" date="2017-06" db="EMBL/GenBank/DDBJ databases">
        <title>Genome sequencing of cyanobaciteial culture collection at National Institute for Environmental Studies (NIES).</title>
        <authorList>
            <person name="Hirose Y."/>
            <person name="Shimura Y."/>
            <person name="Fujisawa T."/>
            <person name="Nakamura Y."/>
            <person name="Kawachi M."/>
        </authorList>
    </citation>
    <scope>NUCLEOTIDE SEQUENCE [LARGE SCALE GENOMIC DNA]</scope>
    <source>
        <strain evidence="1 2">NIES-23</strain>
    </source>
</reference>
<evidence type="ECO:0000313" key="2">
    <source>
        <dbReference type="Proteomes" id="UP000217507"/>
    </source>
</evidence>
<accession>A0A1Z4KQ82</accession>
<protein>
    <submittedName>
        <fullName evidence="1">Uncharacterized protein</fullName>
    </submittedName>
</protein>